<evidence type="ECO:0000313" key="2">
    <source>
        <dbReference type="Proteomes" id="UP001061298"/>
    </source>
</evidence>
<keyword evidence="2" id="KW-1185">Reference proteome</keyword>
<dbReference type="PANTHER" id="PTHR42958:SF2">
    <property type="entry name" value="UPTAKE HYDROGENASE LARGE SUBUNIT"/>
    <property type="match status" value="1"/>
</dbReference>
<dbReference type="PANTHER" id="PTHR42958">
    <property type="entry name" value="HYDROGENASE-2 LARGE CHAIN"/>
    <property type="match status" value="1"/>
</dbReference>
<sequence>MTATEARAAARKPAQIVDMSWDPITRIIGNLGIYTKIDFANREVVECHSTSSLFRGYSVFMKGKDPRDAGFITSRICGICGDNHTTCSNYAQQMAYGVKPPRLAETIVNLGEAAEYMFDHTIFQDNLVFVDFCEAMVKATNPSVMARAERTEARNGYIHGYRTIADIMRAFNPFEGELYKEALKVSRITREMFCLMEGRHVHPSTLYPGGVGTMPEPTTFTDYLSRLLRVLDFIKQAVSMNDDVFDFFYEALPGYEEVGRRRILLGCWGAWQNPDVVDYRYETMSDWGKAMFVTPGIIVDGSLVTNDLVDINLGMRIMLGSSYYEDWVNEEPFVTHDPLGNAVDMRHPWNQTTVPVPQKRNFEGNYSWVMSPRWYDKNSAQHLALDTGGGPLARLWSTALNGLVDTPYVKATGHSVRISLPKSDKMPEMTFEWKIPQWSNTIERDRARPYFVAYSAAMAFFFLERAMDQVRSGDTKIFENYEVPDEAIGCGFHEAVRGVLSHHLVIKDKKIANYHPYPPTPWNASPRDHYGTPGPYEDAVQGQPIFEENGPEDFKGVDIMRTVRSFDPCLPCGVHMYLGKGNTLTKLHSPMFGAAHG</sequence>
<dbReference type="Pfam" id="PF00374">
    <property type="entry name" value="NiFeSe_Hases"/>
    <property type="match status" value="2"/>
</dbReference>
<gene>
    <name evidence="1" type="ORF">N8I84_05095</name>
</gene>
<dbReference type="InterPro" id="IPR001501">
    <property type="entry name" value="Ni-dep_hyd_lsu"/>
</dbReference>
<dbReference type="RefSeq" id="WP_263228404.1">
    <property type="nucleotide sequence ID" value="NZ_CP106793.1"/>
</dbReference>
<dbReference type="SUPFAM" id="SSF56762">
    <property type="entry name" value="HydB/Nqo4-like"/>
    <property type="match status" value="1"/>
</dbReference>
<accession>A0ABY6DUX1</accession>
<protein>
    <submittedName>
        <fullName evidence="1">Nickel-dependent hydrogenase large subunit</fullName>
    </submittedName>
</protein>
<dbReference type="InterPro" id="IPR050867">
    <property type="entry name" value="NiFe/NiFeSe_hydrgnase_LSU"/>
</dbReference>
<dbReference type="Gene3D" id="1.10.645.10">
    <property type="entry name" value="Cytochrome-c3 Hydrogenase, chain B"/>
    <property type="match status" value="1"/>
</dbReference>
<dbReference type="Proteomes" id="UP001061298">
    <property type="component" value="Chromosome"/>
</dbReference>
<dbReference type="EMBL" id="CP106793">
    <property type="protein sequence ID" value="UXY18170.1"/>
    <property type="molecule type" value="Genomic_DNA"/>
</dbReference>
<reference evidence="1" key="1">
    <citation type="submission" date="2022-10" db="EMBL/GenBank/DDBJ databases">
        <authorList>
            <person name="Mo P."/>
        </authorList>
    </citation>
    <scope>NUCLEOTIDE SEQUENCE</scope>
    <source>
        <strain evidence="1">HUAS 13-4</strain>
    </source>
</reference>
<evidence type="ECO:0000313" key="1">
    <source>
        <dbReference type="EMBL" id="UXY18170.1"/>
    </source>
</evidence>
<proteinExistence type="predicted"/>
<name>A0ABY6DUX1_9ACTN</name>
<organism evidence="1 2">
    <name type="scientific">Streptomyces cynarae</name>
    <dbReference type="NCBI Taxonomy" id="2981134"/>
    <lineage>
        <taxon>Bacteria</taxon>
        <taxon>Bacillati</taxon>
        <taxon>Actinomycetota</taxon>
        <taxon>Actinomycetes</taxon>
        <taxon>Kitasatosporales</taxon>
        <taxon>Streptomycetaceae</taxon>
        <taxon>Streptomyces</taxon>
    </lineage>
</organism>
<dbReference type="InterPro" id="IPR029014">
    <property type="entry name" value="NiFe-Hase_large"/>
</dbReference>